<reference evidence="1" key="1">
    <citation type="submission" date="2019-08" db="EMBL/GenBank/DDBJ databases">
        <authorList>
            <person name="Kucharzyk K."/>
            <person name="Murdoch R.W."/>
            <person name="Higgins S."/>
            <person name="Loffler F."/>
        </authorList>
    </citation>
    <scope>NUCLEOTIDE SEQUENCE</scope>
</reference>
<name>A0A645HMF9_9ZZZZ</name>
<evidence type="ECO:0000313" key="1">
    <source>
        <dbReference type="EMBL" id="MPN40235.1"/>
    </source>
</evidence>
<proteinExistence type="predicted"/>
<accession>A0A645HMF9</accession>
<protein>
    <submittedName>
        <fullName evidence="1">Uncharacterized protein</fullName>
    </submittedName>
</protein>
<gene>
    <name evidence="1" type="ORF">SDC9_187771</name>
</gene>
<organism evidence="1">
    <name type="scientific">bioreactor metagenome</name>
    <dbReference type="NCBI Taxonomy" id="1076179"/>
    <lineage>
        <taxon>unclassified sequences</taxon>
        <taxon>metagenomes</taxon>
        <taxon>ecological metagenomes</taxon>
    </lineage>
</organism>
<comment type="caution">
    <text evidence="1">The sequence shown here is derived from an EMBL/GenBank/DDBJ whole genome shotgun (WGS) entry which is preliminary data.</text>
</comment>
<sequence length="153" mass="16678">MGTEAADRPDGFLGGLERVFIGYRMPRLPQAKPAQLSLHVIVLGDHDAVADPVTQRLMSGFGHLPGGLAQRDQDDPPLGIELDILQRRLHGGIRQGGCDGGSYDEVGVLSQVHNNLPLAYWRAGRREAYARPSELAGKCDRVGSNEERNQQDV</sequence>
<dbReference type="AlphaFoldDB" id="A0A645HMF9"/>
<dbReference type="EMBL" id="VSSQ01096508">
    <property type="protein sequence ID" value="MPN40235.1"/>
    <property type="molecule type" value="Genomic_DNA"/>
</dbReference>